<evidence type="ECO:0000256" key="7">
    <source>
        <dbReference type="SAM" id="Phobius"/>
    </source>
</evidence>
<reference evidence="10" key="1">
    <citation type="submission" date="2019-12" db="EMBL/GenBank/DDBJ databases">
        <title>Endophytic bacteria associated with Panax ginseng seedlings.</title>
        <authorList>
            <person name="Park J.M."/>
            <person name="Shin R."/>
            <person name="Jo S.H."/>
        </authorList>
    </citation>
    <scope>NUCLEOTIDE SEQUENCE [LARGE SCALE GENOMIC DNA]</scope>
    <source>
        <strain evidence="10">PgKB30</strain>
    </source>
</reference>
<evidence type="ECO:0000313" key="9">
    <source>
        <dbReference type="EMBL" id="QKF53075.1"/>
    </source>
</evidence>
<evidence type="ECO:0000256" key="2">
    <source>
        <dbReference type="ARBA" id="ARBA00022448"/>
    </source>
</evidence>
<evidence type="ECO:0000256" key="4">
    <source>
        <dbReference type="ARBA" id="ARBA00022692"/>
    </source>
</evidence>
<keyword evidence="2" id="KW-0813">Transport</keyword>
<evidence type="ECO:0000256" key="3">
    <source>
        <dbReference type="ARBA" id="ARBA00022475"/>
    </source>
</evidence>
<feature type="transmembrane region" description="Helical" evidence="7">
    <location>
        <begin position="304"/>
        <end position="328"/>
    </location>
</feature>
<feature type="transmembrane region" description="Helical" evidence="7">
    <location>
        <begin position="49"/>
        <end position="71"/>
    </location>
</feature>
<keyword evidence="6 7" id="KW-0472">Membrane</keyword>
<feature type="transmembrane region" description="Helical" evidence="7">
    <location>
        <begin position="83"/>
        <end position="102"/>
    </location>
</feature>
<feature type="transmembrane region" description="Helical" evidence="7">
    <location>
        <begin position="278"/>
        <end position="298"/>
    </location>
</feature>
<dbReference type="InterPro" id="IPR011701">
    <property type="entry name" value="MFS"/>
</dbReference>
<comment type="subcellular location">
    <subcellularLocation>
        <location evidence="1">Cell membrane</location>
        <topology evidence="1">Multi-pass membrane protein</topology>
    </subcellularLocation>
</comment>
<dbReference type="KEGG" id="pgg:FX982_04067"/>
<dbReference type="InterPro" id="IPR050171">
    <property type="entry name" value="MFS_Transporters"/>
</dbReference>
<evidence type="ECO:0000259" key="8">
    <source>
        <dbReference type="PROSITE" id="PS50850"/>
    </source>
</evidence>
<organism evidence="9 10">
    <name type="scientific">Pseudomonas graminis</name>
    <dbReference type="NCBI Taxonomy" id="158627"/>
    <lineage>
        <taxon>Bacteria</taxon>
        <taxon>Pseudomonadati</taxon>
        <taxon>Pseudomonadota</taxon>
        <taxon>Gammaproteobacteria</taxon>
        <taxon>Pseudomonadales</taxon>
        <taxon>Pseudomonadaceae</taxon>
        <taxon>Pseudomonas</taxon>
    </lineage>
</organism>
<keyword evidence="3" id="KW-1003">Cell membrane</keyword>
<accession>A0A6M8MX88</accession>
<dbReference type="InterPro" id="IPR036259">
    <property type="entry name" value="MFS_trans_sf"/>
</dbReference>
<feature type="transmembrane region" description="Helical" evidence="7">
    <location>
        <begin position="169"/>
        <end position="186"/>
    </location>
</feature>
<feature type="transmembrane region" description="Helical" evidence="7">
    <location>
        <begin position="340"/>
        <end position="362"/>
    </location>
</feature>
<feature type="transmembrane region" description="Helical" evidence="7">
    <location>
        <begin position="374"/>
        <end position="392"/>
    </location>
</feature>
<evidence type="ECO:0000256" key="1">
    <source>
        <dbReference type="ARBA" id="ARBA00004651"/>
    </source>
</evidence>
<dbReference type="GO" id="GO:0005886">
    <property type="term" value="C:plasma membrane"/>
    <property type="evidence" value="ECO:0007669"/>
    <property type="project" value="UniProtKB-SubCell"/>
</dbReference>
<dbReference type="Gene3D" id="1.20.1250.20">
    <property type="entry name" value="MFS general substrate transporter like domains"/>
    <property type="match status" value="1"/>
</dbReference>
<keyword evidence="4 7" id="KW-0812">Transmembrane</keyword>
<dbReference type="PANTHER" id="PTHR23517">
    <property type="entry name" value="RESISTANCE PROTEIN MDTM, PUTATIVE-RELATED-RELATED"/>
    <property type="match status" value="1"/>
</dbReference>
<keyword evidence="5 7" id="KW-1133">Transmembrane helix</keyword>
<dbReference type="AlphaFoldDB" id="A0A6M8MX88"/>
<evidence type="ECO:0000256" key="6">
    <source>
        <dbReference type="ARBA" id="ARBA00023136"/>
    </source>
</evidence>
<feature type="transmembrane region" description="Helical" evidence="7">
    <location>
        <begin position="249"/>
        <end position="271"/>
    </location>
</feature>
<evidence type="ECO:0000256" key="5">
    <source>
        <dbReference type="ARBA" id="ARBA00022989"/>
    </source>
</evidence>
<dbReference type="Proteomes" id="UP000501989">
    <property type="component" value="Chromosome"/>
</dbReference>
<feature type="transmembrane region" description="Helical" evidence="7">
    <location>
        <begin position="215"/>
        <end position="237"/>
    </location>
</feature>
<proteinExistence type="predicted"/>
<feature type="transmembrane region" description="Helical" evidence="7">
    <location>
        <begin position="108"/>
        <end position="130"/>
    </location>
</feature>
<keyword evidence="10" id="KW-1185">Reference proteome</keyword>
<dbReference type="EMBL" id="CP053746">
    <property type="protein sequence ID" value="QKF53075.1"/>
    <property type="molecule type" value="Genomic_DNA"/>
</dbReference>
<protein>
    <submittedName>
        <fullName evidence="9">Multidrug resistance protein MdtL</fullName>
    </submittedName>
</protein>
<dbReference type="Pfam" id="PF07690">
    <property type="entry name" value="MFS_1"/>
    <property type="match status" value="1"/>
</dbReference>
<dbReference type="PROSITE" id="PS50850">
    <property type="entry name" value="MFS"/>
    <property type="match status" value="1"/>
</dbReference>
<dbReference type="SUPFAM" id="SSF103473">
    <property type="entry name" value="MFS general substrate transporter"/>
    <property type="match status" value="1"/>
</dbReference>
<dbReference type="GO" id="GO:0022857">
    <property type="term" value="F:transmembrane transporter activity"/>
    <property type="evidence" value="ECO:0007669"/>
    <property type="project" value="InterPro"/>
</dbReference>
<dbReference type="InterPro" id="IPR020846">
    <property type="entry name" value="MFS_dom"/>
</dbReference>
<name>A0A6M8MX88_9PSED</name>
<evidence type="ECO:0000313" key="10">
    <source>
        <dbReference type="Proteomes" id="UP000501989"/>
    </source>
</evidence>
<gene>
    <name evidence="9" type="ORF">FX982_04067</name>
</gene>
<dbReference type="RefSeq" id="WP_172612263.1">
    <property type="nucleotide sequence ID" value="NZ_CP053746.1"/>
</dbReference>
<feature type="domain" description="Major facilitator superfamily (MFS) profile" evidence="8">
    <location>
        <begin position="1"/>
        <end position="401"/>
    </location>
</feature>
<sequence>MSDSLQNPQVDGRGTSHLGFLAFVLLCFFAASSAPTPLYHLYQQAWGFSSVLLTVIFAVYALSLLATLLVFGSLSDYLGRRPVIWIGLLLEIVSMLLFIAATDVTWLIAARVLQGVATGIATSALGAAMLDSDAQQGPLLNSITPMFGMALGALGTSSLVEYAPLPMGLAYGLLLAAFVGQAFYLLRVAETVTPQPGVLKTLRPRLAVPAQARGTLLVVLPADIAAWALGGFFLSLAPSLLTAATGSTSVLNGGFAVAALTLSGAISIHTLRLRAPRLALLVGCSFLAIGVSVILAAVNLGWLWLFFTGAVVAGVGFGASFLGALRLLMPLAHAHERGALMAAFLALSYLAFCIPALLAGVSIKTAGLVSTTNVYGGVVVLLAVSALAGLLIQQAGRARAA</sequence>